<feature type="chain" id="PRO_5040794594" evidence="1">
    <location>
        <begin position="23"/>
        <end position="149"/>
    </location>
</feature>
<gene>
    <name evidence="2" type="ORF">LR394_28800</name>
</gene>
<reference evidence="2" key="1">
    <citation type="submission" date="2021-11" db="EMBL/GenBank/DDBJ databases">
        <title>Streptomyces corallinus and Kineosporia corallina sp. nov., two new coral-derived marine actinobacteria.</title>
        <authorList>
            <person name="Buangrab K."/>
            <person name="Sutthacheep M."/>
            <person name="Yeemin T."/>
            <person name="Harunari E."/>
            <person name="Igarashi Y."/>
            <person name="Sripreechasak P."/>
            <person name="Kanchanasin P."/>
            <person name="Tanasupawat S."/>
            <person name="Phongsopitanun W."/>
        </authorList>
    </citation>
    <scope>NUCLEOTIDE SEQUENCE</scope>
    <source>
        <strain evidence="2">JCM 31032</strain>
    </source>
</reference>
<protein>
    <submittedName>
        <fullName evidence="2">Uncharacterized protein</fullName>
    </submittedName>
</protein>
<proteinExistence type="predicted"/>
<keyword evidence="3" id="KW-1185">Reference proteome</keyword>
<dbReference type="RefSeq" id="WP_231447714.1">
    <property type="nucleotide sequence ID" value="NZ_JAJOMB010000019.1"/>
</dbReference>
<keyword evidence="1" id="KW-0732">Signal</keyword>
<sequence length="149" mass="15252">MSAVGLVSASGLVLAVAGPAQAASCGESLSDWQLLNVAAVYQGSSTGVFNDFVVDSLTVTLLAGNASIRVVERNGNARQLNVPVLLTRSGGEPALRMVEKGDGDHYAVTLERPVCANALLPTMVTSGGFDIYTDENGRAGSSGAVTRVL</sequence>
<accession>A0A9X1T2Q8</accession>
<dbReference type="EMBL" id="JAJOMB010000019">
    <property type="protein sequence ID" value="MCD5314908.1"/>
    <property type="molecule type" value="Genomic_DNA"/>
</dbReference>
<feature type="signal peptide" evidence="1">
    <location>
        <begin position="1"/>
        <end position="22"/>
    </location>
</feature>
<evidence type="ECO:0000313" key="3">
    <source>
        <dbReference type="Proteomes" id="UP001138997"/>
    </source>
</evidence>
<comment type="caution">
    <text evidence="2">The sequence shown here is derived from an EMBL/GenBank/DDBJ whole genome shotgun (WGS) entry which is preliminary data.</text>
</comment>
<organism evidence="2 3">
    <name type="scientific">Kineosporia babensis</name>
    <dbReference type="NCBI Taxonomy" id="499548"/>
    <lineage>
        <taxon>Bacteria</taxon>
        <taxon>Bacillati</taxon>
        <taxon>Actinomycetota</taxon>
        <taxon>Actinomycetes</taxon>
        <taxon>Kineosporiales</taxon>
        <taxon>Kineosporiaceae</taxon>
        <taxon>Kineosporia</taxon>
    </lineage>
</organism>
<name>A0A9X1T2Q8_9ACTN</name>
<evidence type="ECO:0000313" key="2">
    <source>
        <dbReference type="EMBL" id="MCD5314908.1"/>
    </source>
</evidence>
<dbReference type="Proteomes" id="UP001138997">
    <property type="component" value="Unassembled WGS sequence"/>
</dbReference>
<dbReference type="AlphaFoldDB" id="A0A9X1T2Q8"/>
<evidence type="ECO:0000256" key="1">
    <source>
        <dbReference type="SAM" id="SignalP"/>
    </source>
</evidence>